<sequence length="279" mass="31736">MRLVAKTRATSPSVISLATGELYNWAKGRYISWREKKKVYLNLFGFLNNADFIVSSKLDYIPDQTPGLSAWDDPDVRTAKAIFEGVANISTENVKIDRLALNTQIDLKSNICSMGGPLFNKFSRWLMGYEIPSDNFSNIPELPYVINFQPDERCIGKGFDELKKIHPTPNYTIMNQESGEEIYIPELNPYTNELMRDYGMIIKTKSIHKVARSAGRKNLMIAGCYHVGTEAGGYIMEKEDILNHIWKSVNDKDFQAIYVAFVRDGHPIDVELLEVLPLE</sequence>
<protein>
    <submittedName>
        <fullName evidence="1">Uncharacterized protein</fullName>
    </submittedName>
</protein>
<name>A0A7G9Z825_9EURY</name>
<reference evidence="1" key="1">
    <citation type="submission" date="2020-06" db="EMBL/GenBank/DDBJ databases">
        <title>Unique genomic features of the anaerobic methanotrophic archaea.</title>
        <authorList>
            <person name="Chadwick G.L."/>
            <person name="Skennerton C.T."/>
            <person name="Laso-Perez R."/>
            <person name="Leu A.O."/>
            <person name="Speth D.R."/>
            <person name="Yu H."/>
            <person name="Morgan-Lang C."/>
            <person name="Hatzenpichler R."/>
            <person name="Goudeau D."/>
            <person name="Malmstrom R."/>
            <person name="Brazelton W.J."/>
            <person name="Woyke T."/>
            <person name="Hallam S.J."/>
            <person name="Tyson G.W."/>
            <person name="Wegener G."/>
            <person name="Boetius A."/>
            <person name="Orphan V."/>
        </authorList>
    </citation>
    <scope>NUCLEOTIDE SEQUENCE</scope>
</reference>
<accession>A0A7G9Z825</accession>
<evidence type="ECO:0000313" key="1">
    <source>
        <dbReference type="EMBL" id="QNO56409.1"/>
    </source>
</evidence>
<organism evidence="1">
    <name type="scientific">Candidatus Methanophaga sp. ANME-1 ERB7</name>
    <dbReference type="NCBI Taxonomy" id="2759913"/>
    <lineage>
        <taxon>Archaea</taxon>
        <taxon>Methanobacteriati</taxon>
        <taxon>Methanobacteriota</taxon>
        <taxon>Stenosarchaea group</taxon>
        <taxon>Methanomicrobia</taxon>
        <taxon>Candidatus Methanophagales</taxon>
        <taxon>Candidatus Methanophagaceae</taxon>
        <taxon>Candidatus Methanophaga</taxon>
    </lineage>
</organism>
<dbReference type="AlphaFoldDB" id="A0A7G9Z825"/>
<proteinExistence type="predicted"/>
<dbReference type="EMBL" id="MT631655">
    <property type="protein sequence ID" value="QNO56409.1"/>
    <property type="molecule type" value="Genomic_DNA"/>
</dbReference>
<gene>
    <name evidence="1" type="ORF">EIIOIEJP_00016</name>
</gene>